<protein>
    <recommendedName>
        <fullName evidence="5">LytR/CpsA/Psr regulator C-terminal domain-containing protein</fullName>
    </recommendedName>
</protein>
<comment type="caution">
    <text evidence="3">The sequence shown here is derived from an EMBL/GenBank/DDBJ whole genome shotgun (WGS) entry which is preliminary data.</text>
</comment>
<organism evidence="3 4">
    <name type="scientific">Candidatus Woesebacteria bacterium GW2011_GWA1_41_7</name>
    <dbReference type="NCBI Taxonomy" id="1618556"/>
    <lineage>
        <taxon>Bacteria</taxon>
        <taxon>Candidatus Woeseibacteriota</taxon>
    </lineage>
</organism>
<feature type="transmembrane region" description="Helical" evidence="2">
    <location>
        <begin position="77"/>
        <end position="98"/>
    </location>
</feature>
<accession>A0A0G0WXJ8</accession>
<evidence type="ECO:0000256" key="1">
    <source>
        <dbReference type="SAM" id="MobiDB-lite"/>
    </source>
</evidence>
<feature type="region of interest" description="Disordered" evidence="1">
    <location>
        <begin position="164"/>
        <end position="186"/>
    </location>
</feature>
<evidence type="ECO:0008006" key="5">
    <source>
        <dbReference type="Google" id="ProtNLM"/>
    </source>
</evidence>
<reference evidence="3 4" key="1">
    <citation type="journal article" date="2015" name="Nature">
        <title>rRNA introns, odd ribosomes, and small enigmatic genomes across a large radiation of phyla.</title>
        <authorList>
            <person name="Brown C.T."/>
            <person name="Hug L.A."/>
            <person name="Thomas B.C."/>
            <person name="Sharon I."/>
            <person name="Castelle C.J."/>
            <person name="Singh A."/>
            <person name="Wilkins M.J."/>
            <person name="Williams K.H."/>
            <person name="Banfield J.F."/>
        </authorList>
    </citation>
    <scope>NUCLEOTIDE SEQUENCE [LARGE SCALE GENOMIC DNA]</scope>
</reference>
<evidence type="ECO:0000256" key="2">
    <source>
        <dbReference type="SAM" id="Phobius"/>
    </source>
</evidence>
<evidence type="ECO:0000313" key="4">
    <source>
        <dbReference type="Proteomes" id="UP000033969"/>
    </source>
</evidence>
<feature type="compositionally biased region" description="Low complexity" evidence="1">
    <location>
        <begin position="164"/>
        <end position="174"/>
    </location>
</feature>
<feature type="compositionally biased region" description="Basic and acidic residues" evidence="1">
    <location>
        <begin position="28"/>
        <end position="37"/>
    </location>
</feature>
<evidence type="ECO:0000313" key="3">
    <source>
        <dbReference type="EMBL" id="KKS17479.1"/>
    </source>
</evidence>
<name>A0A0G0WXJ8_9BACT</name>
<feature type="region of interest" description="Disordered" evidence="1">
    <location>
        <begin position="19"/>
        <end position="44"/>
    </location>
</feature>
<keyword evidence="2" id="KW-1133">Transmembrane helix</keyword>
<feature type="non-terminal residue" evidence="3">
    <location>
        <position position="186"/>
    </location>
</feature>
<sequence>MPDKEEAATRHRMVVEEIDIPENTPKVVESDPPEKPQPDILDEGVKVSSQEVVEKGSMLGLRSDDVDPQIKKEQSPVFWILIPGLFILGAILGGVFFYQKGVNSPGTSATPTPVASSVPATTPSPTPAAKIDVSKFDVAIFNGSGIAGEAGKVKTLLTHVGSSRRSGLGSQRSCGQRREIAGGRPL</sequence>
<keyword evidence="2" id="KW-0472">Membrane</keyword>
<proteinExistence type="predicted"/>
<dbReference type="Proteomes" id="UP000033969">
    <property type="component" value="Unassembled WGS sequence"/>
</dbReference>
<feature type="compositionally biased region" description="Basic and acidic residues" evidence="1">
    <location>
        <begin position="176"/>
        <end position="186"/>
    </location>
</feature>
<keyword evidence="2" id="KW-0812">Transmembrane</keyword>
<gene>
    <name evidence="3" type="ORF">UU74_C0022G0001</name>
</gene>
<dbReference type="AlphaFoldDB" id="A0A0G0WXJ8"/>
<dbReference type="EMBL" id="LCBU01000022">
    <property type="protein sequence ID" value="KKS17479.1"/>
    <property type="molecule type" value="Genomic_DNA"/>
</dbReference>